<accession>A0A229SZ73</accession>
<reference evidence="10" key="1">
    <citation type="submission" date="2017-07" db="EMBL/GenBank/DDBJ databases">
        <title>Comparative genome mining reveals phylogenetic distribution patterns of secondary metabolites in Amycolatopsis.</title>
        <authorList>
            <person name="Adamek M."/>
            <person name="Alanjary M."/>
            <person name="Sales-Ortells H."/>
            <person name="Goodfellow M."/>
            <person name="Bull A.T."/>
            <person name="Kalinowski J."/>
            <person name="Ziemert N."/>
        </authorList>
    </citation>
    <scope>NUCLEOTIDE SEQUENCE [LARGE SCALE GENOMIC DNA]</scope>
    <source>
        <strain evidence="10">H5</strain>
    </source>
</reference>
<dbReference type="PANTHER" id="PTHR13693:SF102">
    <property type="entry name" value="2-AMINO-3-KETOBUTYRATE COENZYME A LIGASE, MITOCHONDRIAL"/>
    <property type="match status" value="1"/>
</dbReference>
<evidence type="ECO:0000256" key="3">
    <source>
        <dbReference type="ARBA" id="ARBA00013187"/>
    </source>
</evidence>
<comment type="caution">
    <text evidence="9">The sequence shown here is derived from an EMBL/GenBank/DDBJ whole genome shotgun (WGS) entry which is preliminary data.</text>
</comment>
<dbReference type="GO" id="GO:0003870">
    <property type="term" value="F:5-aminolevulinate synthase activity"/>
    <property type="evidence" value="ECO:0007669"/>
    <property type="project" value="InterPro"/>
</dbReference>
<dbReference type="EMBL" id="NMUL01000030">
    <property type="protein sequence ID" value="OXM64172.1"/>
    <property type="molecule type" value="Genomic_DNA"/>
</dbReference>
<evidence type="ECO:0000256" key="6">
    <source>
        <dbReference type="ARBA" id="ARBA00023315"/>
    </source>
</evidence>
<evidence type="ECO:0000256" key="7">
    <source>
        <dbReference type="ARBA" id="ARBA00047715"/>
    </source>
</evidence>
<comment type="catalytic activity">
    <reaction evidence="7">
        <text>6-carboxyhexanoyl-[ACP] + L-alanine + H(+) = (8S)-8-amino-7-oxononanoate + holo-[ACP] + CO2</text>
        <dbReference type="Rhea" id="RHEA:42288"/>
        <dbReference type="Rhea" id="RHEA-COMP:9685"/>
        <dbReference type="Rhea" id="RHEA-COMP:9955"/>
        <dbReference type="ChEBI" id="CHEBI:15378"/>
        <dbReference type="ChEBI" id="CHEBI:16526"/>
        <dbReference type="ChEBI" id="CHEBI:57972"/>
        <dbReference type="ChEBI" id="CHEBI:64479"/>
        <dbReference type="ChEBI" id="CHEBI:78846"/>
        <dbReference type="ChEBI" id="CHEBI:149468"/>
        <dbReference type="EC" id="2.3.1.47"/>
    </reaction>
</comment>
<dbReference type="PANTHER" id="PTHR13693">
    <property type="entry name" value="CLASS II AMINOTRANSFERASE/8-AMINO-7-OXONONANOATE SYNTHASE"/>
    <property type="match status" value="1"/>
</dbReference>
<dbReference type="GO" id="GO:0017000">
    <property type="term" value="P:antibiotic biosynthetic process"/>
    <property type="evidence" value="ECO:0007669"/>
    <property type="project" value="UniProtKB-KW"/>
</dbReference>
<feature type="domain" description="Aminotransferase class I/classII large" evidence="8">
    <location>
        <begin position="44"/>
        <end position="383"/>
    </location>
</feature>
<dbReference type="Gene3D" id="3.90.1150.10">
    <property type="entry name" value="Aspartate Aminotransferase, domain 1"/>
    <property type="match status" value="1"/>
</dbReference>
<evidence type="ECO:0000256" key="4">
    <source>
        <dbReference type="ARBA" id="ARBA00022679"/>
    </source>
</evidence>
<dbReference type="InterPro" id="IPR010961">
    <property type="entry name" value="4pyrrol_synth_NH2levulA_synth"/>
</dbReference>
<dbReference type="InterPro" id="IPR015424">
    <property type="entry name" value="PyrdxlP-dep_Trfase"/>
</dbReference>
<dbReference type="CDD" id="cd06454">
    <property type="entry name" value="KBL_like"/>
    <property type="match status" value="1"/>
</dbReference>
<dbReference type="EC" id="2.3.1.47" evidence="3"/>
<evidence type="ECO:0000313" key="9">
    <source>
        <dbReference type="EMBL" id="OXM64172.1"/>
    </source>
</evidence>
<protein>
    <recommendedName>
        <fullName evidence="3">8-amino-7-oxononanoate synthase</fullName>
        <ecNumber evidence="3">2.3.1.47</ecNumber>
    </recommendedName>
</protein>
<dbReference type="AlphaFoldDB" id="A0A229SZ73"/>
<name>A0A229SZ73_9PSEU</name>
<keyword evidence="4" id="KW-0808">Transferase</keyword>
<gene>
    <name evidence="9" type="primary">hemA</name>
    <name evidence="9" type="ORF">CF165_27960</name>
</gene>
<evidence type="ECO:0000256" key="2">
    <source>
        <dbReference type="ARBA" id="ARBA00008392"/>
    </source>
</evidence>
<dbReference type="GO" id="GO:0030170">
    <property type="term" value="F:pyridoxal phosphate binding"/>
    <property type="evidence" value="ECO:0007669"/>
    <property type="project" value="InterPro"/>
</dbReference>
<evidence type="ECO:0000256" key="1">
    <source>
        <dbReference type="ARBA" id="ARBA00001933"/>
    </source>
</evidence>
<keyword evidence="6" id="KW-0012">Acyltransferase</keyword>
<dbReference type="NCBIfam" id="TIGR01821">
    <property type="entry name" value="5aminolev_synth"/>
    <property type="match status" value="1"/>
</dbReference>
<keyword evidence="5" id="KW-0045">Antibiotic biosynthesis</keyword>
<dbReference type="InterPro" id="IPR015422">
    <property type="entry name" value="PyrdxlP-dep_Trfase_small"/>
</dbReference>
<dbReference type="Gene3D" id="3.40.640.10">
    <property type="entry name" value="Type I PLP-dependent aspartate aminotransferase-like (Major domain)"/>
    <property type="match status" value="1"/>
</dbReference>
<dbReference type="GO" id="GO:0008710">
    <property type="term" value="F:8-amino-7-oxononanoate synthase activity"/>
    <property type="evidence" value="ECO:0007669"/>
    <property type="project" value="UniProtKB-EC"/>
</dbReference>
<dbReference type="InterPro" id="IPR004839">
    <property type="entry name" value="Aminotransferase_I/II_large"/>
</dbReference>
<evidence type="ECO:0000313" key="10">
    <source>
        <dbReference type="Proteomes" id="UP000215199"/>
    </source>
</evidence>
<dbReference type="RefSeq" id="WP_093950542.1">
    <property type="nucleotide sequence ID" value="NZ_NMUL01000030.1"/>
</dbReference>
<organism evidence="9 10">
    <name type="scientific">Amycolatopsis vastitatis</name>
    <dbReference type="NCBI Taxonomy" id="1905142"/>
    <lineage>
        <taxon>Bacteria</taxon>
        <taxon>Bacillati</taxon>
        <taxon>Actinomycetota</taxon>
        <taxon>Actinomycetes</taxon>
        <taxon>Pseudonocardiales</taxon>
        <taxon>Pseudonocardiaceae</taxon>
        <taxon>Amycolatopsis</taxon>
    </lineage>
</organism>
<proteinExistence type="inferred from homology"/>
<comment type="cofactor">
    <cofactor evidence="1">
        <name>pyridoxal 5'-phosphate</name>
        <dbReference type="ChEBI" id="CHEBI:597326"/>
    </cofactor>
</comment>
<dbReference type="OrthoDB" id="9807157at2"/>
<dbReference type="Pfam" id="PF00155">
    <property type="entry name" value="Aminotran_1_2"/>
    <property type="match status" value="1"/>
</dbReference>
<sequence>MWDDLRVKLAELERSGLYRRFIPCSHIVSEKGHSTHGGRRIQIWCSNDYLGLSQHPDVVEAQVAATLAHGTGSGGSRNIAGTSVAHVELEERLAAWHEKDRALVFTSGYSANFETLSTLLAVLPGLVVFSDANNHRSLIEGIIRSGVQKHVFPHNDAAALEAALAAYPRETPKLIVFESVYSMDGDTSPVSEFCDLAERYNAITFLDETHAIGIKGETGAGLCEELGEHRPTFVQGVFGKSIGTLGGYVAGPETALDYVRSHAPGFIFTTALPQATLDATLKGLDLIQKGADLRQELAGKVAYLKAALRAAEIEFIDADSHLVPVMVRGEKRVKQVSQRMLEDHGIYLTAVNFPSVPRGTERFRVTVAPYRTFEQIDTFVTALRRVMADV</sequence>
<dbReference type="GO" id="GO:0033014">
    <property type="term" value="P:tetrapyrrole biosynthetic process"/>
    <property type="evidence" value="ECO:0007669"/>
    <property type="project" value="InterPro"/>
</dbReference>
<dbReference type="Proteomes" id="UP000215199">
    <property type="component" value="Unassembled WGS sequence"/>
</dbReference>
<comment type="similarity">
    <text evidence="2">Belongs to the class-II pyridoxal-phosphate-dependent aminotransferase family.</text>
</comment>
<dbReference type="SUPFAM" id="SSF53383">
    <property type="entry name" value="PLP-dependent transferases"/>
    <property type="match status" value="1"/>
</dbReference>
<dbReference type="InterPro" id="IPR015421">
    <property type="entry name" value="PyrdxlP-dep_Trfase_major"/>
</dbReference>
<evidence type="ECO:0000256" key="5">
    <source>
        <dbReference type="ARBA" id="ARBA00023194"/>
    </source>
</evidence>
<dbReference type="InterPro" id="IPR050087">
    <property type="entry name" value="AON_synthase_class-II"/>
</dbReference>
<evidence type="ECO:0000259" key="8">
    <source>
        <dbReference type="Pfam" id="PF00155"/>
    </source>
</evidence>
<keyword evidence="10" id="KW-1185">Reference proteome</keyword>